<comment type="caution">
    <text evidence="2">The sequence shown here is derived from an EMBL/GenBank/DDBJ whole genome shotgun (WGS) entry which is preliminary data.</text>
</comment>
<protein>
    <recommendedName>
        <fullName evidence="1">DinB-like domain-containing protein</fullName>
    </recommendedName>
</protein>
<dbReference type="OrthoDB" id="1495892at2"/>
<reference evidence="2 3" key="1">
    <citation type="submission" date="2014-11" db="EMBL/GenBank/DDBJ databases">
        <title>Draft Genome Sequences of Paenibacillus polymyxa NRRL B-30509 and Paenibacillus terrae NRRL B-30644, Strains from a Poultry Environment that Produce Tridecaptin A and Paenicidins.</title>
        <authorList>
            <person name="van Belkum M.J."/>
            <person name="Lohans C.T."/>
            <person name="Vederas J.C."/>
        </authorList>
    </citation>
    <scope>NUCLEOTIDE SEQUENCE [LARGE SCALE GENOMIC DNA]</scope>
    <source>
        <strain evidence="2 3">NRRL B-30644</strain>
    </source>
</reference>
<dbReference type="EMBL" id="JTHP01000021">
    <property type="protein sequence ID" value="KJD45309.1"/>
    <property type="molecule type" value="Genomic_DNA"/>
</dbReference>
<sequence>MNTTTETLQRFEQTVQHYLLELDHFSLEQLQYTPQEGEWSLGQMYLHLVNSALYMHLKNIDLCLKPDGEIGTKTEAGTAIFNLGGFPPIRIQVPPSPQYTPPQPTSKEEIVEGLNVVIRKMREIEPTVGKPTGPSTVNHPRFGALNAGEWFALIEMHYRHHLLQKERLKRAIAG</sequence>
<evidence type="ECO:0000313" key="3">
    <source>
        <dbReference type="Proteomes" id="UP000032534"/>
    </source>
</evidence>
<evidence type="ECO:0000313" key="2">
    <source>
        <dbReference type="EMBL" id="KJD45309.1"/>
    </source>
</evidence>
<dbReference type="Proteomes" id="UP000032534">
    <property type="component" value="Unassembled WGS sequence"/>
</dbReference>
<feature type="domain" description="DinB-like" evidence="1">
    <location>
        <begin position="11"/>
        <end position="164"/>
    </location>
</feature>
<name>A0A0D7X253_9BACL</name>
<dbReference type="RefSeq" id="WP_044646394.1">
    <property type="nucleotide sequence ID" value="NZ_JTHP01000021.1"/>
</dbReference>
<accession>A0A0D7X253</accession>
<proteinExistence type="predicted"/>
<gene>
    <name evidence="2" type="ORF">QD47_12260</name>
</gene>
<organism evidence="2 3">
    <name type="scientific">Paenibacillus terrae</name>
    <dbReference type="NCBI Taxonomy" id="159743"/>
    <lineage>
        <taxon>Bacteria</taxon>
        <taxon>Bacillati</taxon>
        <taxon>Bacillota</taxon>
        <taxon>Bacilli</taxon>
        <taxon>Bacillales</taxon>
        <taxon>Paenibacillaceae</taxon>
        <taxon>Paenibacillus</taxon>
    </lineage>
</organism>
<evidence type="ECO:0000259" key="1">
    <source>
        <dbReference type="Pfam" id="PF12867"/>
    </source>
</evidence>
<dbReference type="Pfam" id="PF12867">
    <property type="entry name" value="DinB_2"/>
    <property type="match status" value="1"/>
</dbReference>
<dbReference type="InterPro" id="IPR034660">
    <property type="entry name" value="DinB/YfiT-like"/>
</dbReference>
<keyword evidence="3" id="KW-1185">Reference proteome</keyword>
<dbReference type="SUPFAM" id="SSF109854">
    <property type="entry name" value="DinB/YfiT-like putative metalloenzymes"/>
    <property type="match status" value="1"/>
</dbReference>
<dbReference type="InterPro" id="IPR024775">
    <property type="entry name" value="DinB-like"/>
</dbReference>
<dbReference type="Gene3D" id="1.20.120.450">
    <property type="entry name" value="dinb family like domain"/>
    <property type="match status" value="1"/>
</dbReference>
<dbReference type="AlphaFoldDB" id="A0A0D7X253"/>